<feature type="repeat" description="TPR" evidence="3">
    <location>
        <begin position="138"/>
        <end position="171"/>
    </location>
</feature>
<dbReference type="NCBIfam" id="TIGR02521">
    <property type="entry name" value="type_IV_pilW"/>
    <property type="match status" value="1"/>
</dbReference>
<dbReference type="Gene3D" id="1.25.40.10">
    <property type="entry name" value="Tetratricopeptide repeat domain"/>
    <property type="match status" value="1"/>
</dbReference>
<evidence type="ECO:0000313" key="4">
    <source>
        <dbReference type="EMBL" id="CAH0539696.1"/>
    </source>
</evidence>
<dbReference type="InterPro" id="IPR013360">
    <property type="entry name" value="Pilus_4_PilW"/>
</dbReference>
<dbReference type="RefSeq" id="WP_237361669.1">
    <property type="nucleotide sequence ID" value="NZ_CAKLDM010000002.1"/>
</dbReference>
<evidence type="ECO:0000256" key="2">
    <source>
        <dbReference type="ARBA" id="ARBA00022803"/>
    </source>
</evidence>
<dbReference type="GO" id="GO:0008233">
    <property type="term" value="F:peptidase activity"/>
    <property type="evidence" value="ECO:0007669"/>
    <property type="project" value="UniProtKB-KW"/>
</dbReference>
<dbReference type="EC" id="3.4.-.-" evidence="4"/>
<dbReference type="PANTHER" id="PTHR45586">
    <property type="entry name" value="TPR REPEAT-CONTAINING PROTEIN PA4667"/>
    <property type="match status" value="1"/>
</dbReference>
<feature type="repeat" description="TPR" evidence="3">
    <location>
        <begin position="69"/>
        <end position="102"/>
    </location>
</feature>
<dbReference type="SMART" id="SM00028">
    <property type="entry name" value="TPR"/>
    <property type="match status" value="3"/>
</dbReference>
<dbReference type="InterPro" id="IPR019734">
    <property type="entry name" value="TPR_rpt"/>
</dbReference>
<proteinExistence type="predicted"/>
<keyword evidence="4" id="KW-0645">Protease</keyword>
<dbReference type="EMBL" id="CAKLDM010000002">
    <property type="protein sequence ID" value="CAH0539696.1"/>
    <property type="molecule type" value="Genomic_DNA"/>
</dbReference>
<evidence type="ECO:0000256" key="1">
    <source>
        <dbReference type="ARBA" id="ARBA00022737"/>
    </source>
</evidence>
<dbReference type="SUPFAM" id="SSF48452">
    <property type="entry name" value="TPR-like"/>
    <property type="match status" value="1"/>
</dbReference>
<dbReference type="PROSITE" id="PS51257">
    <property type="entry name" value="PROKAR_LIPOPROTEIN"/>
    <property type="match status" value="1"/>
</dbReference>
<name>A0ABN8E6Z5_9VIBR</name>
<feature type="repeat" description="TPR" evidence="3">
    <location>
        <begin position="35"/>
        <end position="68"/>
    </location>
</feature>
<keyword evidence="5" id="KW-1185">Reference proteome</keyword>
<accession>A0ABN8E6Z5</accession>
<comment type="caution">
    <text evidence="4">The sequence shown here is derived from an EMBL/GenBank/DDBJ whole genome shotgun (WGS) entry which is preliminary data.</text>
</comment>
<protein>
    <submittedName>
        <fullName evidence="4">Beta-barrel assembly-enhancing protease</fullName>
        <ecNumber evidence="4">3.4.-.-</ecNumber>
    </submittedName>
</protein>
<dbReference type="Proteomes" id="UP000838748">
    <property type="component" value="Unassembled WGS sequence"/>
</dbReference>
<keyword evidence="2 3" id="KW-0802">TPR repeat</keyword>
<dbReference type="InterPro" id="IPR051012">
    <property type="entry name" value="CellSynth/LPSAsmb/PSIAsmb"/>
</dbReference>
<gene>
    <name evidence="4" type="primary">bepA_2</name>
    <name evidence="4" type="ORF">VMF7928_02373</name>
</gene>
<reference evidence="4" key="1">
    <citation type="submission" date="2021-11" db="EMBL/GenBank/DDBJ databases">
        <authorList>
            <person name="Rodrigo-Torres L."/>
            <person name="Arahal R. D."/>
            <person name="Lucena T."/>
        </authorList>
    </citation>
    <scope>NUCLEOTIDE SEQUENCE</scope>
    <source>
        <strain evidence="4">CECT 7928</strain>
    </source>
</reference>
<dbReference type="PANTHER" id="PTHR45586:SF1">
    <property type="entry name" value="LIPOPOLYSACCHARIDE ASSEMBLY PROTEIN B"/>
    <property type="match status" value="1"/>
</dbReference>
<organism evidence="4 5">
    <name type="scientific">Vibrio marisflavi CECT 7928</name>
    <dbReference type="NCBI Taxonomy" id="634439"/>
    <lineage>
        <taxon>Bacteria</taxon>
        <taxon>Pseudomonadati</taxon>
        <taxon>Pseudomonadota</taxon>
        <taxon>Gammaproteobacteria</taxon>
        <taxon>Vibrionales</taxon>
        <taxon>Vibrionaceae</taxon>
        <taxon>Vibrio</taxon>
    </lineage>
</organism>
<keyword evidence="1" id="KW-0677">Repeat</keyword>
<keyword evidence="4" id="KW-0378">Hydrolase</keyword>
<dbReference type="PROSITE" id="PS50005">
    <property type="entry name" value="TPR"/>
    <property type="match status" value="3"/>
</dbReference>
<evidence type="ECO:0000256" key="3">
    <source>
        <dbReference type="PROSITE-ProRule" id="PRU00339"/>
    </source>
</evidence>
<evidence type="ECO:0000313" key="5">
    <source>
        <dbReference type="Proteomes" id="UP000838748"/>
    </source>
</evidence>
<sequence>MKHSLTPAAILITFLSACTSTNTYNDDLARSEKSAISRAELGVAYMAHGEIIKARENLLKAYNIDPTNLFVLLALAQYYEQVNELESANKIYSQAVQRFPKNGYVLNNYGTYLCTQNQYLKAQNYFKAATNSSYLHVAASYENYGLCMLKSGEKQLAYKNFSRALGYEPNRYVSLIQLCRIDVEMKNYAKAEARLTNFHSVYGYRRESTKLLIKIAKLQNNRQLENRYTLLFNQL</sequence>
<dbReference type="InterPro" id="IPR011990">
    <property type="entry name" value="TPR-like_helical_dom_sf"/>
</dbReference>
<dbReference type="GO" id="GO:0006508">
    <property type="term" value="P:proteolysis"/>
    <property type="evidence" value="ECO:0007669"/>
    <property type="project" value="UniProtKB-KW"/>
</dbReference>